<dbReference type="GeneID" id="60057935"/>
<evidence type="ECO:0000313" key="1">
    <source>
        <dbReference type="EMBL" id="MTK22694.1"/>
    </source>
</evidence>
<dbReference type="CDD" id="cd00371">
    <property type="entry name" value="HMA"/>
    <property type="match status" value="1"/>
</dbReference>
<dbReference type="Proteomes" id="UP000487649">
    <property type="component" value="Unassembled WGS sequence"/>
</dbReference>
<gene>
    <name evidence="1" type="ORF">GMA92_14950</name>
</gene>
<dbReference type="InterPro" id="IPR006121">
    <property type="entry name" value="HMA_dom"/>
</dbReference>
<comment type="caution">
    <text evidence="1">The sequence shown here is derived from an EMBL/GenBank/DDBJ whole genome shotgun (WGS) entry which is preliminary data.</text>
</comment>
<dbReference type="EMBL" id="WMQE01000049">
    <property type="protein sequence ID" value="MTK22694.1"/>
    <property type="molecule type" value="Genomic_DNA"/>
</dbReference>
<dbReference type="AlphaFoldDB" id="A0A6A8SKS2"/>
<dbReference type="OrthoDB" id="9813965at2"/>
<name>A0A6A8SKS2_9FIRM</name>
<evidence type="ECO:0000313" key="2">
    <source>
        <dbReference type="Proteomes" id="UP000487649"/>
    </source>
</evidence>
<dbReference type="Gene3D" id="3.30.70.100">
    <property type="match status" value="1"/>
</dbReference>
<dbReference type="RefSeq" id="WP_006785793.1">
    <property type="nucleotide sequence ID" value="NZ_CABJBH010000015.1"/>
</dbReference>
<sequence>MVKTFMINVENLKTDEDVKKIESYFETNLDGVEKLDINLSLKLVSVRYNDSIGSPKYILDAFNRLGYTVR</sequence>
<reference evidence="1 2" key="1">
    <citation type="journal article" date="2019" name="Nat. Med.">
        <title>A library of human gut bacterial isolates paired with longitudinal multiomics data enables mechanistic microbiome research.</title>
        <authorList>
            <person name="Poyet M."/>
            <person name="Groussin M."/>
            <person name="Gibbons S.M."/>
            <person name="Avila-Pacheco J."/>
            <person name="Jiang X."/>
            <person name="Kearney S.M."/>
            <person name="Perrotta A.R."/>
            <person name="Berdy B."/>
            <person name="Zhao S."/>
            <person name="Lieberman T.D."/>
            <person name="Swanson P.K."/>
            <person name="Smith M."/>
            <person name="Roesemann S."/>
            <person name="Alexander J.E."/>
            <person name="Rich S.A."/>
            <person name="Livny J."/>
            <person name="Vlamakis H."/>
            <person name="Clish C."/>
            <person name="Bullock K."/>
            <person name="Deik A."/>
            <person name="Scott J."/>
            <person name="Pierce K.A."/>
            <person name="Xavier R.J."/>
            <person name="Alm E.J."/>
        </authorList>
    </citation>
    <scope>NUCLEOTIDE SEQUENCE [LARGE SCALE GENOMIC DNA]</scope>
    <source>
        <strain evidence="1 2">BIOML-A198</strain>
    </source>
</reference>
<organism evidence="1 2">
    <name type="scientific">Turicibacter sanguinis</name>
    <dbReference type="NCBI Taxonomy" id="154288"/>
    <lineage>
        <taxon>Bacteria</taxon>
        <taxon>Bacillati</taxon>
        <taxon>Bacillota</taxon>
        <taxon>Erysipelotrichia</taxon>
        <taxon>Erysipelotrichales</taxon>
        <taxon>Turicibacteraceae</taxon>
        <taxon>Turicibacter</taxon>
    </lineage>
</organism>
<dbReference type="InterPro" id="IPR036163">
    <property type="entry name" value="HMA_dom_sf"/>
</dbReference>
<dbReference type="SUPFAM" id="SSF55008">
    <property type="entry name" value="HMA, heavy metal-associated domain"/>
    <property type="match status" value="1"/>
</dbReference>
<dbReference type="GO" id="GO:0046872">
    <property type="term" value="F:metal ion binding"/>
    <property type="evidence" value="ECO:0007669"/>
    <property type="project" value="InterPro"/>
</dbReference>
<protein>
    <submittedName>
        <fullName evidence="1">Copper chaperone</fullName>
    </submittedName>
</protein>
<proteinExistence type="predicted"/>
<accession>A0A6A8SKS2</accession>